<evidence type="ECO:0000256" key="8">
    <source>
        <dbReference type="ARBA" id="ARBA00022833"/>
    </source>
</evidence>
<dbReference type="Proteomes" id="UP000190776">
    <property type="component" value="Unassembled WGS sequence"/>
</dbReference>
<evidence type="ECO:0000256" key="9">
    <source>
        <dbReference type="SAM" id="MobiDB-lite"/>
    </source>
</evidence>
<evidence type="ECO:0000313" key="12">
    <source>
        <dbReference type="Proteomes" id="UP000190776"/>
    </source>
</evidence>
<dbReference type="InterPro" id="IPR013083">
    <property type="entry name" value="Znf_RING/FYVE/PHD"/>
</dbReference>
<evidence type="ECO:0000256" key="5">
    <source>
        <dbReference type="ARBA" id="ARBA00022737"/>
    </source>
</evidence>
<dbReference type="GO" id="GO:0016567">
    <property type="term" value="P:protein ubiquitination"/>
    <property type="evidence" value="ECO:0007669"/>
    <property type="project" value="InterPro"/>
</dbReference>
<feature type="region of interest" description="Disordered" evidence="9">
    <location>
        <begin position="472"/>
        <end position="626"/>
    </location>
</feature>
<evidence type="ECO:0000256" key="3">
    <source>
        <dbReference type="ARBA" id="ARBA00022679"/>
    </source>
</evidence>
<feature type="compositionally biased region" description="Pro residues" evidence="9">
    <location>
        <begin position="431"/>
        <end position="450"/>
    </location>
</feature>
<dbReference type="InterPro" id="IPR002867">
    <property type="entry name" value="IBR_dom"/>
</dbReference>
<comment type="caution">
    <text evidence="11">The sequence shown here is derived from an EMBL/GenBank/DDBJ whole genome shotgun (WGS) entry which is preliminary data.</text>
</comment>
<proteinExistence type="predicted"/>
<dbReference type="SUPFAM" id="SSF57850">
    <property type="entry name" value="RING/U-box"/>
    <property type="match status" value="2"/>
</dbReference>
<dbReference type="EC" id="2.3.2.31" evidence="2"/>
<dbReference type="OrthoDB" id="9977870at2759"/>
<dbReference type="GO" id="GO:0008270">
    <property type="term" value="F:zinc ion binding"/>
    <property type="evidence" value="ECO:0007669"/>
    <property type="project" value="UniProtKB-KW"/>
</dbReference>
<feature type="compositionally biased region" description="Pro residues" evidence="9">
    <location>
        <begin position="476"/>
        <end position="487"/>
    </location>
</feature>
<evidence type="ECO:0000256" key="7">
    <source>
        <dbReference type="ARBA" id="ARBA00022786"/>
    </source>
</evidence>
<evidence type="ECO:0000313" key="11">
    <source>
        <dbReference type="EMBL" id="OMP88022.1"/>
    </source>
</evidence>
<dbReference type="Gene3D" id="3.30.40.10">
    <property type="entry name" value="Zinc/RING finger domain, C3HC4 (zinc finger)"/>
    <property type="match status" value="1"/>
</dbReference>
<accession>A0A1S8BKF9</accession>
<dbReference type="AlphaFoldDB" id="A0A1S8BKF9"/>
<evidence type="ECO:0000256" key="4">
    <source>
        <dbReference type="ARBA" id="ARBA00022723"/>
    </source>
</evidence>
<reference evidence="11 12" key="1">
    <citation type="submission" date="2017-01" db="EMBL/GenBank/DDBJ databases">
        <title>Draft genome sequence of Diplodia seriata F98.1, a fungal species involved in grapevine trunk diseases.</title>
        <authorList>
            <person name="Robert-Siegwald G."/>
            <person name="Vallet J."/>
            <person name="Abou-Mansour E."/>
            <person name="Xu J."/>
            <person name="Rey P."/>
            <person name="Bertsch C."/>
            <person name="Rego C."/>
            <person name="Larignon P."/>
            <person name="Fontaine F."/>
            <person name="Lebrun M.-H."/>
        </authorList>
    </citation>
    <scope>NUCLEOTIDE SEQUENCE [LARGE SCALE GENOMIC DNA]</scope>
    <source>
        <strain evidence="11 12">F98.1</strain>
    </source>
</reference>
<feature type="domain" description="RING-type" evidence="10">
    <location>
        <begin position="218"/>
        <end position="412"/>
    </location>
</feature>
<dbReference type="EMBL" id="MSZU01000075">
    <property type="protein sequence ID" value="OMP88022.1"/>
    <property type="molecule type" value="Genomic_DNA"/>
</dbReference>
<dbReference type="STRING" id="420778.A0A1S8BKF9"/>
<dbReference type="InterPro" id="IPR044066">
    <property type="entry name" value="TRIAD_supradom"/>
</dbReference>
<dbReference type="PROSITE" id="PS51873">
    <property type="entry name" value="TRIAD"/>
    <property type="match status" value="1"/>
</dbReference>
<dbReference type="PROSITE" id="PS00518">
    <property type="entry name" value="ZF_RING_1"/>
    <property type="match status" value="1"/>
</dbReference>
<dbReference type="CDD" id="cd22584">
    <property type="entry name" value="Rcat_RBR_unk"/>
    <property type="match status" value="1"/>
</dbReference>
<sequence length="687" mass="75412">MASSSPHSAPPLPQLDPLIIGAMDDQSAALVMQLQLEDIANIFATAKGKGRADDSGAADDQAYALRLAQQDLEATMAVLDDRKMSQSIARAVHADQHILAREAEAEAVAARDRRLAHQMDGDTDATAAGGLGFPALRLGGGGAGEEGTQGGEGREMPDCAVAERENLAKLTALYVSEADGAAMLASGWFFEDDDEHGNGEPESESSSHAAKRQCTATVDRRCEACRDDKKFFDVATVPHCRHDYCRDCLDQLFRLSMTDESLFPPRCCRQPISLDVVRMFLPADTVREFQRRRPELETPNKTYCHRQTCSTWIPPRSISNDVGVCPQCFFQTCTICKGPRHAGDCPRDEATQLLLRTADSSGWQRCYNCRRVVELDTGCNHISCRCGAQFCYICGDRWRTCQCALWDENRLYGRAAQIQQRRRPLAVPAQPLDPLPQVQPRPPPPPPQQQPPFGGIVNTALDRAAAILPPVITVPQTPPAPDPPRVPVPHLQNVTRSPPSTSPSRAPTASENNRTTNRVTLEELTALSSVRSTPATPAPITPAKRPLIAPPKPTPESSSSSLQPYTASTMPKAMPQPLRSNLGSANDDNKPSATPYIIKSVIPPPLPHPPSQQQQHHQHGTPTKHSAAVEAIAEHLRANHECGHACGWSYVRGRYRCEECRATLPQYIFECRQCMLRTCNRCRRNRL</sequence>
<dbReference type="GO" id="GO:0061630">
    <property type="term" value="F:ubiquitin protein ligase activity"/>
    <property type="evidence" value="ECO:0007669"/>
    <property type="project" value="UniProtKB-EC"/>
</dbReference>
<evidence type="ECO:0000256" key="2">
    <source>
        <dbReference type="ARBA" id="ARBA00012251"/>
    </source>
</evidence>
<evidence type="ECO:0000259" key="10">
    <source>
        <dbReference type="PROSITE" id="PS51873"/>
    </source>
</evidence>
<dbReference type="CDD" id="cd20335">
    <property type="entry name" value="BRcat_RBR"/>
    <property type="match status" value="1"/>
</dbReference>
<protein>
    <recommendedName>
        <fullName evidence="2">RBR-type E3 ubiquitin transferase</fullName>
        <ecNumber evidence="2">2.3.2.31</ecNumber>
    </recommendedName>
</protein>
<keyword evidence="5" id="KW-0677">Repeat</keyword>
<keyword evidence="8" id="KW-0862">Zinc</keyword>
<organism evidence="11 12">
    <name type="scientific">Diplodia seriata</name>
    <dbReference type="NCBI Taxonomy" id="420778"/>
    <lineage>
        <taxon>Eukaryota</taxon>
        <taxon>Fungi</taxon>
        <taxon>Dikarya</taxon>
        <taxon>Ascomycota</taxon>
        <taxon>Pezizomycotina</taxon>
        <taxon>Dothideomycetes</taxon>
        <taxon>Dothideomycetes incertae sedis</taxon>
        <taxon>Botryosphaeriales</taxon>
        <taxon>Botryosphaeriaceae</taxon>
        <taxon>Diplodia</taxon>
    </lineage>
</organism>
<evidence type="ECO:0000256" key="6">
    <source>
        <dbReference type="ARBA" id="ARBA00022771"/>
    </source>
</evidence>
<feature type="compositionally biased region" description="Low complexity" evidence="9">
    <location>
        <begin position="555"/>
        <end position="564"/>
    </location>
</feature>
<keyword evidence="3" id="KW-0808">Transferase</keyword>
<name>A0A1S8BKF9_9PEZI</name>
<gene>
    <name evidence="11" type="ORF">BK809_0002779</name>
</gene>
<feature type="compositionally biased region" description="Low complexity" evidence="9">
    <location>
        <begin position="495"/>
        <end position="510"/>
    </location>
</feature>
<keyword evidence="7" id="KW-0833">Ubl conjugation pathway</keyword>
<dbReference type="InterPro" id="IPR031127">
    <property type="entry name" value="E3_UB_ligase_RBR"/>
</dbReference>
<evidence type="ECO:0000256" key="1">
    <source>
        <dbReference type="ARBA" id="ARBA00001798"/>
    </source>
</evidence>
<dbReference type="PANTHER" id="PTHR11685">
    <property type="entry name" value="RBR FAMILY RING FINGER AND IBR DOMAIN-CONTAINING"/>
    <property type="match status" value="1"/>
</dbReference>
<feature type="region of interest" description="Disordered" evidence="9">
    <location>
        <begin position="422"/>
        <end position="456"/>
    </location>
</feature>
<comment type="catalytic activity">
    <reaction evidence="1">
        <text>[E2 ubiquitin-conjugating enzyme]-S-ubiquitinyl-L-cysteine + [acceptor protein]-L-lysine = [E2 ubiquitin-conjugating enzyme]-L-cysteine + [acceptor protein]-N(6)-ubiquitinyl-L-lysine.</text>
        <dbReference type="EC" id="2.3.2.31"/>
    </reaction>
</comment>
<dbReference type="InterPro" id="IPR017907">
    <property type="entry name" value="Znf_RING_CS"/>
</dbReference>
<dbReference type="Pfam" id="PF01485">
    <property type="entry name" value="IBR"/>
    <property type="match status" value="2"/>
</dbReference>
<dbReference type="Gene3D" id="1.20.120.1750">
    <property type="match status" value="1"/>
</dbReference>
<keyword evidence="6" id="KW-0863">Zinc-finger</keyword>
<keyword evidence="4" id="KW-0479">Metal-binding</keyword>